<dbReference type="Pfam" id="PF03350">
    <property type="entry name" value="UPF0114"/>
    <property type="match status" value="1"/>
</dbReference>
<dbReference type="OrthoDB" id="511404at2"/>
<evidence type="ECO:0000313" key="2">
    <source>
        <dbReference type="EMBL" id="APX13797.1"/>
    </source>
</evidence>
<dbReference type="EMBL" id="CP019312">
    <property type="protein sequence ID" value="APX13797.1"/>
    <property type="molecule type" value="Genomic_DNA"/>
</dbReference>
<dbReference type="KEGG" id="tom:BWR18_09325"/>
<dbReference type="PANTHER" id="PTHR31721">
    <property type="entry name" value="OS06G0710300 PROTEIN"/>
    <property type="match status" value="1"/>
</dbReference>
<sequence length="157" mass="16795">MLSKTLGASRFLIVLAVLGSLLAATTLLVYGLLESAQLVWVTIETGEVSRKGAKALALEFIEIIDLFLLGTVFYIIALGLYELFISSDINVPGWLTIKTLDDLKNKLIAVVIVVLGVLFLGQVVGWNGETDLLGYGVACALVIAALTYFLSTKTGSK</sequence>
<protein>
    <recommendedName>
        <fullName evidence="4">YqhA family protein</fullName>
    </recommendedName>
</protein>
<evidence type="ECO:0008006" key="4">
    <source>
        <dbReference type="Google" id="ProtNLM"/>
    </source>
</evidence>
<dbReference type="PIRSF" id="PIRSF026509">
    <property type="entry name" value="UCP026509"/>
    <property type="match status" value="1"/>
</dbReference>
<keyword evidence="1" id="KW-0472">Membrane</keyword>
<keyword evidence="1" id="KW-1133">Transmembrane helix</keyword>
<evidence type="ECO:0000313" key="3">
    <source>
        <dbReference type="Proteomes" id="UP000186336"/>
    </source>
</evidence>
<reference evidence="2 3" key="1">
    <citation type="submission" date="2017-01" db="EMBL/GenBank/DDBJ databases">
        <title>Complete genome of Tateyamaria omphalii DOK1-4 isolated from seawater in Dokdo.</title>
        <authorList>
            <person name="Kim J.H."/>
            <person name="Chi W.-J."/>
        </authorList>
    </citation>
    <scope>NUCLEOTIDE SEQUENCE [LARGE SCALE GENOMIC DNA]</scope>
    <source>
        <strain evidence="2 3">DOK1-4</strain>
    </source>
</reference>
<keyword evidence="1" id="KW-0812">Transmembrane</keyword>
<proteinExistence type="predicted"/>
<accession>A0A1P8N0D6</accession>
<dbReference type="STRING" id="299262.BWR18_09325"/>
<feature type="transmembrane region" description="Helical" evidence="1">
    <location>
        <begin position="132"/>
        <end position="151"/>
    </location>
</feature>
<gene>
    <name evidence="2" type="ORF">BWR18_09325</name>
</gene>
<organism evidence="2 3">
    <name type="scientific">Tateyamaria omphalii</name>
    <dbReference type="NCBI Taxonomy" id="299262"/>
    <lineage>
        <taxon>Bacteria</taxon>
        <taxon>Pseudomonadati</taxon>
        <taxon>Pseudomonadota</taxon>
        <taxon>Alphaproteobacteria</taxon>
        <taxon>Rhodobacterales</taxon>
        <taxon>Roseobacteraceae</taxon>
        <taxon>Tateyamaria</taxon>
    </lineage>
</organism>
<dbReference type="InterPro" id="IPR005134">
    <property type="entry name" value="UPF0114"/>
</dbReference>
<keyword evidence="3" id="KW-1185">Reference proteome</keyword>
<feature type="transmembrane region" description="Helical" evidence="1">
    <location>
        <begin position="107"/>
        <end position="126"/>
    </location>
</feature>
<evidence type="ECO:0000256" key="1">
    <source>
        <dbReference type="SAM" id="Phobius"/>
    </source>
</evidence>
<name>A0A1P8N0D6_9RHOB</name>
<dbReference type="Proteomes" id="UP000186336">
    <property type="component" value="Chromosome"/>
</dbReference>
<dbReference type="AlphaFoldDB" id="A0A1P8N0D6"/>
<dbReference type="PANTHER" id="PTHR31721:SF4">
    <property type="entry name" value="OS06G0710300 PROTEIN"/>
    <property type="match status" value="1"/>
</dbReference>
<feature type="transmembrane region" description="Helical" evidence="1">
    <location>
        <begin position="12"/>
        <end position="33"/>
    </location>
</feature>
<feature type="transmembrane region" description="Helical" evidence="1">
    <location>
        <begin position="66"/>
        <end position="86"/>
    </location>
</feature>